<evidence type="ECO:0000313" key="3">
    <source>
        <dbReference type="Proteomes" id="UP000678228"/>
    </source>
</evidence>
<protein>
    <submittedName>
        <fullName evidence="2">Uncharacterized protein</fullName>
    </submittedName>
</protein>
<dbReference type="InterPro" id="IPR020372">
    <property type="entry name" value="Competence_ComGG"/>
</dbReference>
<dbReference type="RefSeq" id="WP_210598022.1">
    <property type="nucleotide sequence ID" value="NZ_JAGKSQ010000005.1"/>
</dbReference>
<feature type="transmembrane region" description="Helical" evidence="1">
    <location>
        <begin position="6"/>
        <end position="27"/>
    </location>
</feature>
<dbReference type="Proteomes" id="UP000678228">
    <property type="component" value="Unassembled WGS sequence"/>
</dbReference>
<proteinExistence type="predicted"/>
<comment type="caution">
    <text evidence="2">The sequence shown here is derived from an EMBL/GenBank/DDBJ whole genome shotgun (WGS) entry which is preliminary data.</text>
</comment>
<keyword evidence="3" id="KW-1185">Reference proteome</keyword>
<evidence type="ECO:0000313" key="2">
    <source>
        <dbReference type="EMBL" id="MBP3952341.1"/>
    </source>
</evidence>
<keyword evidence="1" id="KW-0812">Transmembrane</keyword>
<accession>A0A940X076</accession>
<keyword evidence="1" id="KW-0472">Membrane</keyword>
<organism evidence="2 3">
    <name type="scientific">Halalkalibacter suaedae</name>
    <dbReference type="NCBI Taxonomy" id="2822140"/>
    <lineage>
        <taxon>Bacteria</taxon>
        <taxon>Bacillati</taxon>
        <taxon>Bacillota</taxon>
        <taxon>Bacilli</taxon>
        <taxon>Bacillales</taxon>
        <taxon>Bacillaceae</taxon>
        <taxon>Halalkalibacter</taxon>
    </lineage>
</organism>
<dbReference type="AlphaFoldDB" id="A0A940X076"/>
<dbReference type="Pfam" id="PF14173">
    <property type="entry name" value="ComGG"/>
    <property type="match status" value="1"/>
</dbReference>
<sequence length="127" mass="14635">MNQSGFIYPLTIMLCLFVSWLTIFHITQYSSEEQLLREQERFMQLESLLQVGIVESQKMSTIPAANENIVFSYDSGKVTLIVNESNSQMGTISLIAILTTGHQRHAWFKINWETAEIKQYVEGEIAW</sequence>
<evidence type="ECO:0000256" key="1">
    <source>
        <dbReference type="SAM" id="Phobius"/>
    </source>
</evidence>
<keyword evidence="1" id="KW-1133">Transmembrane helix</keyword>
<reference evidence="2" key="1">
    <citation type="submission" date="2021-03" db="EMBL/GenBank/DDBJ databases">
        <title>Bacillus suaedae sp. nov., isolated from Suaeda aralocaspica.</title>
        <authorList>
            <person name="Lei R.F.R."/>
        </authorList>
    </citation>
    <scope>NUCLEOTIDE SEQUENCE</scope>
    <source>
        <strain evidence="2">YZJH907-2</strain>
    </source>
</reference>
<dbReference type="EMBL" id="JAGKSQ010000005">
    <property type="protein sequence ID" value="MBP3952341.1"/>
    <property type="molecule type" value="Genomic_DNA"/>
</dbReference>
<gene>
    <name evidence="2" type="ORF">J7W16_14460</name>
</gene>
<name>A0A940X076_9BACI</name>